<dbReference type="PANTHER" id="PTHR11548">
    <property type="entry name" value="THYMIDYLATE SYNTHASE 1"/>
    <property type="match status" value="1"/>
</dbReference>
<keyword evidence="11" id="KW-0511">Multifunctional enzyme</keyword>
<comment type="similarity">
    <text evidence="2 15">In the C-terminal section; belongs to the thymidylate synthase family.</text>
</comment>
<gene>
    <name evidence="19" type="ORF">BSTOLATCC_MIC34270</name>
</gene>
<evidence type="ECO:0000313" key="19">
    <source>
        <dbReference type="EMBL" id="CAG9323621.1"/>
    </source>
</evidence>
<dbReference type="Pfam" id="PF00186">
    <property type="entry name" value="DHFR_1"/>
    <property type="match status" value="1"/>
</dbReference>
<evidence type="ECO:0000256" key="6">
    <source>
        <dbReference type="ARBA" id="ARBA00022603"/>
    </source>
</evidence>
<dbReference type="GO" id="GO:0006231">
    <property type="term" value="P:dTMP biosynthetic process"/>
    <property type="evidence" value="ECO:0007669"/>
    <property type="project" value="InterPro"/>
</dbReference>
<evidence type="ECO:0000256" key="11">
    <source>
        <dbReference type="ARBA" id="ARBA00023268"/>
    </source>
</evidence>
<keyword evidence="7 15" id="KW-0808">Transferase</keyword>
<dbReference type="Proteomes" id="UP001162131">
    <property type="component" value="Unassembled WGS sequence"/>
</dbReference>
<comment type="catalytic activity">
    <reaction evidence="14">
        <text>(6S)-5,6,7,8-tetrahydrofolate + NADP(+) = 7,8-dihydrofolate + NADPH + H(+)</text>
        <dbReference type="Rhea" id="RHEA:15009"/>
        <dbReference type="ChEBI" id="CHEBI:15378"/>
        <dbReference type="ChEBI" id="CHEBI:57451"/>
        <dbReference type="ChEBI" id="CHEBI:57453"/>
        <dbReference type="ChEBI" id="CHEBI:57783"/>
        <dbReference type="ChEBI" id="CHEBI:58349"/>
        <dbReference type="EC" id="1.5.1.3"/>
    </reaction>
</comment>
<sequence>MEEPRNFVLVVAACKNLGIGYEGTIPWKIPEDLKHFKSLTLTGPQTNTVIMGRKTWESIPSKYRPLPSRKNIIVSKTLPPTEGVEIYPTLTEAISASTGLCFIIGGTQIFQECLSPPLVSHCSQIYLTRISNDFKCDVFLPATSKTLFQEPLFEGFSITSISKTKCYSNITYDFCTLCNNSLPPQPQFINYPPHEEYQYLDLIKEIISNGNRRDDRTHIGTISLFGKMMRFDLSESFPLLTTKLVFWKGVVEELLWFIKGSTNAKELSEKGVKIWDGNGSRPFLDSLGFNDREEGDLGPVYGFQWRHFGAEYKDMHADYSGQGFDQIAEVINLIKTDPNSRRIILSAWNPIAQPLMALPPCHVLSQFYVNNGKLSCMLYQRSGDVGLGIPFNIASYSLLTCLIAQVCGLERGEFVHVVGDTHVYSTHVDPLETQLKRNPYPFPQLKLNGNVKEIDQFSSEDIELIGYYKHGRIQMEMAL</sequence>
<comment type="similarity">
    <text evidence="3 15">In the N-terminal section; belongs to the dihydrofolate reductase family.</text>
</comment>
<dbReference type="GO" id="GO:0032259">
    <property type="term" value="P:methylation"/>
    <property type="evidence" value="ECO:0007669"/>
    <property type="project" value="UniProtKB-KW"/>
</dbReference>
<keyword evidence="9" id="KW-0521">NADP</keyword>
<evidence type="ECO:0000256" key="8">
    <source>
        <dbReference type="ARBA" id="ARBA00022727"/>
    </source>
</evidence>
<dbReference type="PANTHER" id="PTHR11548:SF2">
    <property type="entry name" value="THYMIDYLATE SYNTHASE"/>
    <property type="match status" value="1"/>
</dbReference>
<evidence type="ECO:0000256" key="15">
    <source>
        <dbReference type="PIRNR" id="PIRNR000389"/>
    </source>
</evidence>
<dbReference type="InterPro" id="IPR023451">
    <property type="entry name" value="Thymidate_synth/dCMP_Mease_dom"/>
</dbReference>
<comment type="function">
    <text evidence="12">Bifunctional enzyme. Involved in de novo dTMP biosynthesis. Key enzyme in folate metabolism. Catalyzes an essential reaction for de novo glycine and purine synthesis, DNA precursor synthesis, and for the conversion of dUMP to dTMP.</text>
</comment>
<evidence type="ECO:0000256" key="1">
    <source>
        <dbReference type="ARBA" id="ARBA00004903"/>
    </source>
</evidence>
<dbReference type="AlphaFoldDB" id="A0AAU9JCB8"/>
<evidence type="ECO:0000256" key="10">
    <source>
        <dbReference type="ARBA" id="ARBA00023002"/>
    </source>
</evidence>
<dbReference type="InterPro" id="IPR000398">
    <property type="entry name" value="Thymidylate_synthase"/>
</dbReference>
<comment type="caution">
    <text evidence="19">The sequence shown here is derived from an EMBL/GenBank/DDBJ whole genome shotgun (WGS) entry which is preliminary data.</text>
</comment>
<evidence type="ECO:0000313" key="20">
    <source>
        <dbReference type="Proteomes" id="UP001162131"/>
    </source>
</evidence>
<dbReference type="InterPro" id="IPR036926">
    <property type="entry name" value="Thymidate_synth/dCMP_Mease_sf"/>
</dbReference>
<reference evidence="19" key="1">
    <citation type="submission" date="2021-09" db="EMBL/GenBank/DDBJ databases">
        <authorList>
            <consortium name="AG Swart"/>
            <person name="Singh M."/>
            <person name="Singh A."/>
            <person name="Seah K."/>
            <person name="Emmerich C."/>
        </authorList>
    </citation>
    <scope>NUCLEOTIDE SEQUENCE</scope>
    <source>
        <strain evidence="19">ATCC30299</strain>
    </source>
</reference>
<dbReference type="InterPro" id="IPR001796">
    <property type="entry name" value="DHFR_dom"/>
</dbReference>
<feature type="active site" evidence="16 17">
    <location>
        <position position="361"/>
    </location>
</feature>
<dbReference type="InterPro" id="IPR045097">
    <property type="entry name" value="Thymidate_synth/dCMP_Mease"/>
</dbReference>
<evidence type="ECO:0000256" key="9">
    <source>
        <dbReference type="ARBA" id="ARBA00022857"/>
    </source>
</evidence>
<keyword evidence="10 15" id="KW-0560">Oxidoreductase</keyword>
<dbReference type="PROSITE" id="PS00091">
    <property type="entry name" value="THYMIDYLATE_SYNTHASE"/>
    <property type="match status" value="1"/>
</dbReference>
<dbReference type="GO" id="GO:0006730">
    <property type="term" value="P:one-carbon metabolic process"/>
    <property type="evidence" value="ECO:0007669"/>
    <property type="project" value="UniProtKB-KW"/>
</dbReference>
<dbReference type="SUPFAM" id="SSF53597">
    <property type="entry name" value="Dihydrofolate reductase-like"/>
    <property type="match status" value="1"/>
</dbReference>
<evidence type="ECO:0000256" key="12">
    <source>
        <dbReference type="ARBA" id="ARBA00025154"/>
    </source>
</evidence>
<evidence type="ECO:0000256" key="2">
    <source>
        <dbReference type="ARBA" id="ARBA00006900"/>
    </source>
</evidence>
<dbReference type="GO" id="GO:0046654">
    <property type="term" value="P:tetrahydrofolate biosynthetic process"/>
    <property type="evidence" value="ECO:0007669"/>
    <property type="project" value="InterPro"/>
</dbReference>
<dbReference type="PRINTS" id="PR00108">
    <property type="entry name" value="THYMDSNTHASE"/>
</dbReference>
<keyword evidence="5 15" id="KW-0554">One-carbon metabolism</keyword>
<dbReference type="InterPro" id="IPR024072">
    <property type="entry name" value="DHFR-like_dom_sf"/>
</dbReference>
<dbReference type="CDD" id="cd00351">
    <property type="entry name" value="TS_Pyrimidine_HMase"/>
    <property type="match status" value="1"/>
</dbReference>
<dbReference type="Gene3D" id="3.30.572.10">
    <property type="entry name" value="Thymidylate synthase/dCMP hydroxymethylase domain"/>
    <property type="match status" value="1"/>
</dbReference>
<evidence type="ECO:0000256" key="14">
    <source>
        <dbReference type="ARBA" id="ARBA00048873"/>
    </source>
</evidence>
<dbReference type="GO" id="GO:0005829">
    <property type="term" value="C:cytosol"/>
    <property type="evidence" value="ECO:0007669"/>
    <property type="project" value="TreeGrafter"/>
</dbReference>
<proteinExistence type="inferred from homology"/>
<dbReference type="InterPro" id="IPR012262">
    <property type="entry name" value="DHFR-TS"/>
</dbReference>
<dbReference type="InterPro" id="IPR017925">
    <property type="entry name" value="DHFR_CS"/>
</dbReference>
<dbReference type="HAMAP" id="MF_00008">
    <property type="entry name" value="Thymidy_synth_bact"/>
    <property type="match status" value="1"/>
</dbReference>
<evidence type="ECO:0000256" key="17">
    <source>
        <dbReference type="PROSITE-ProRule" id="PRU10016"/>
    </source>
</evidence>
<protein>
    <recommendedName>
        <fullName evidence="4 15">Bifunctional dihydrofolate reductase-thymidylate synthase</fullName>
    </recommendedName>
</protein>
<evidence type="ECO:0000256" key="13">
    <source>
        <dbReference type="ARBA" id="ARBA00047344"/>
    </source>
</evidence>
<name>A0AAU9JCB8_9CILI</name>
<dbReference type="SUPFAM" id="SSF55831">
    <property type="entry name" value="Thymidylate synthase/dCMP hydroxymethylase"/>
    <property type="match status" value="1"/>
</dbReference>
<accession>A0AAU9JCB8</accession>
<organism evidence="19 20">
    <name type="scientific">Blepharisma stoltei</name>
    <dbReference type="NCBI Taxonomy" id="1481888"/>
    <lineage>
        <taxon>Eukaryota</taxon>
        <taxon>Sar</taxon>
        <taxon>Alveolata</taxon>
        <taxon>Ciliophora</taxon>
        <taxon>Postciliodesmatophora</taxon>
        <taxon>Heterotrichea</taxon>
        <taxon>Heterotrichida</taxon>
        <taxon>Blepharismidae</taxon>
        <taxon>Blepharisma</taxon>
    </lineage>
</organism>
<comment type="catalytic activity">
    <reaction evidence="13">
        <text>dUMP + (6R)-5,10-methylene-5,6,7,8-tetrahydrofolate = 7,8-dihydrofolate + dTMP</text>
        <dbReference type="Rhea" id="RHEA:12104"/>
        <dbReference type="ChEBI" id="CHEBI:15636"/>
        <dbReference type="ChEBI" id="CHEBI:57451"/>
        <dbReference type="ChEBI" id="CHEBI:63528"/>
        <dbReference type="ChEBI" id="CHEBI:246422"/>
        <dbReference type="EC" id="2.1.1.45"/>
    </reaction>
</comment>
<evidence type="ECO:0000259" key="18">
    <source>
        <dbReference type="PROSITE" id="PS51330"/>
    </source>
</evidence>
<evidence type="ECO:0000256" key="16">
    <source>
        <dbReference type="PIRSR" id="PIRSR000389-1"/>
    </source>
</evidence>
<dbReference type="NCBIfam" id="NF002497">
    <property type="entry name" value="PRK01827.1-3"/>
    <property type="match status" value="1"/>
</dbReference>
<dbReference type="NCBIfam" id="TIGR03284">
    <property type="entry name" value="thym_sym"/>
    <property type="match status" value="1"/>
</dbReference>
<dbReference type="Gene3D" id="3.40.430.10">
    <property type="entry name" value="Dihydrofolate Reductase, subunit A"/>
    <property type="match status" value="1"/>
</dbReference>
<dbReference type="PROSITE" id="PS00075">
    <property type="entry name" value="DHFR_1"/>
    <property type="match status" value="1"/>
</dbReference>
<dbReference type="FunFam" id="3.30.572.10:FF:000002">
    <property type="entry name" value="Possible thymidylate synthase"/>
    <property type="match status" value="1"/>
</dbReference>
<dbReference type="EMBL" id="CAJZBQ010000034">
    <property type="protein sequence ID" value="CAG9323621.1"/>
    <property type="molecule type" value="Genomic_DNA"/>
</dbReference>
<dbReference type="GO" id="GO:0004146">
    <property type="term" value="F:dihydrofolate reductase activity"/>
    <property type="evidence" value="ECO:0007669"/>
    <property type="project" value="UniProtKB-EC"/>
</dbReference>
<comment type="pathway">
    <text evidence="1 15">Cofactor biosynthesis; tetrahydrofolate biosynthesis; 5,6,7,8-tetrahydrofolate from 7,8-dihydrofolate: step 1/1.</text>
</comment>
<dbReference type="CDD" id="cd00209">
    <property type="entry name" value="DHFR"/>
    <property type="match status" value="1"/>
</dbReference>
<dbReference type="PROSITE" id="PS51330">
    <property type="entry name" value="DHFR_2"/>
    <property type="match status" value="1"/>
</dbReference>
<evidence type="ECO:0000256" key="7">
    <source>
        <dbReference type="ARBA" id="ARBA00022679"/>
    </source>
</evidence>
<keyword evidence="20" id="KW-1185">Reference proteome</keyword>
<keyword evidence="6 15" id="KW-0489">Methyltransferase</keyword>
<dbReference type="GO" id="GO:0005739">
    <property type="term" value="C:mitochondrion"/>
    <property type="evidence" value="ECO:0007669"/>
    <property type="project" value="TreeGrafter"/>
</dbReference>
<dbReference type="Pfam" id="PF00303">
    <property type="entry name" value="Thymidylat_synt"/>
    <property type="match status" value="1"/>
</dbReference>
<evidence type="ECO:0000256" key="4">
    <source>
        <dbReference type="ARBA" id="ARBA00019798"/>
    </source>
</evidence>
<dbReference type="PIRSF" id="PIRSF000389">
    <property type="entry name" value="DHFR-TS"/>
    <property type="match status" value="1"/>
</dbReference>
<dbReference type="GO" id="GO:0004799">
    <property type="term" value="F:thymidylate synthase activity"/>
    <property type="evidence" value="ECO:0007669"/>
    <property type="project" value="UniProtKB-EC"/>
</dbReference>
<feature type="domain" description="DHFR" evidence="18">
    <location>
        <begin position="6"/>
        <end position="179"/>
    </location>
</feature>
<evidence type="ECO:0000256" key="3">
    <source>
        <dbReference type="ARBA" id="ARBA00010176"/>
    </source>
</evidence>
<keyword evidence="8 15" id="KW-0545">Nucleotide biosynthesis</keyword>
<evidence type="ECO:0000256" key="5">
    <source>
        <dbReference type="ARBA" id="ARBA00022563"/>
    </source>
</evidence>
<dbReference type="InterPro" id="IPR020940">
    <property type="entry name" value="Thymidylate_synthase_AS"/>
</dbReference>